<dbReference type="Pfam" id="PF00990">
    <property type="entry name" value="GGDEF"/>
    <property type="match status" value="1"/>
</dbReference>
<feature type="domain" description="PAS" evidence="3">
    <location>
        <begin position="490"/>
        <end position="563"/>
    </location>
</feature>
<gene>
    <name evidence="6" type="ORF">ED208_09295</name>
</gene>
<dbReference type="InterPro" id="IPR050706">
    <property type="entry name" value="Cyclic-di-GMP_PDE-like"/>
</dbReference>
<dbReference type="SUPFAM" id="SSF141868">
    <property type="entry name" value="EAL domain-like"/>
    <property type="match status" value="1"/>
</dbReference>
<evidence type="ECO:0000259" key="4">
    <source>
        <dbReference type="PROSITE" id="PS50883"/>
    </source>
</evidence>
<dbReference type="SMART" id="SM00052">
    <property type="entry name" value="EAL"/>
    <property type="match status" value="1"/>
</dbReference>
<dbReference type="InterPro" id="IPR000014">
    <property type="entry name" value="PAS"/>
</dbReference>
<keyword evidence="2" id="KW-1133">Transmembrane helix</keyword>
<evidence type="ECO:0000256" key="2">
    <source>
        <dbReference type="SAM" id="Phobius"/>
    </source>
</evidence>
<reference evidence="6 7" key="1">
    <citation type="submission" date="2018-10" db="EMBL/GenBank/DDBJ databases">
        <authorList>
            <person name="Chen W.-M."/>
        </authorList>
    </citation>
    <scope>NUCLEOTIDE SEQUENCE [LARGE SCALE GENOMIC DNA]</scope>
    <source>
        <strain evidence="6 7">THS-13</strain>
    </source>
</reference>
<dbReference type="CDD" id="cd12913">
    <property type="entry name" value="PDC1_MCP_like"/>
    <property type="match status" value="1"/>
</dbReference>
<dbReference type="Gene3D" id="3.20.20.450">
    <property type="entry name" value="EAL domain"/>
    <property type="match status" value="1"/>
</dbReference>
<evidence type="ECO:0000256" key="1">
    <source>
        <dbReference type="SAM" id="Coils"/>
    </source>
</evidence>
<dbReference type="Pfam" id="PF08448">
    <property type="entry name" value="PAS_4"/>
    <property type="match status" value="1"/>
</dbReference>
<dbReference type="Gene3D" id="3.30.70.270">
    <property type="match status" value="1"/>
</dbReference>
<keyword evidence="2" id="KW-0812">Transmembrane</keyword>
<dbReference type="Proteomes" id="UP000282106">
    <property type="component" value="Unassembled WGS sequence"/>
</dbReference>
<keyword evidence="7" id="KW-1185">Reference proteome</keyword>
<sequence length="1045" mass="115751">MSMAAPKKTKAIRPGAAEYLGLEWHQGLQFKLALLFLLLFVLLAGGALWSSRTLVQQNLLVDSYRYDEASGQQLANGLRALSYDAQTLAGSLAQLAATPGISQEALRNAAPRLLRGRPYAALIADFGIWPEPNALYPGQERASLFWTRHEAGFQPRNDYNDPRSAPYYHEKWYTPARYASEERGYWTGLRSEPLSKQSVLTVGIPIRDGRGFLGVATVSLSLPALAEYFAGPAGPSAGYSLLLDENDRLLAAKGTPEPLTPGTPLAEIAQRQASYSALALALHKLDEQTHSEISKASLYNASQVSALRDGTRELSRQESEEILGGIWRGLLPGADQLKAPMRIDLSQAPPDGQPAYGILFELPGSHWKLLRITSTVEGFAGANHLFQTSLLVSLALVAMALLAVLLVVRVLLVLPLQRMTHQLAHSATLDEALNLVLDESPRNEVGLLAHWQNERVRQLRESIDNARSARVQLSAESHERKNMQEQLLRAQERTALALQAVSDAIVTTDEHGVVDDMNPVAELLTGMSLREARGQRLEAVLRLQMAGETEASGNLAELTMRRGSRLDLTEGLRMKPHNAAERDLVLRAAPIRTRGRLMGAVLVFHERQRRELGAPEYLSAGQELMDPLTGLRTHAACKRRVTALLEQSSQSHALLYLDLDHLKRINDLGGVPAGDDVLIRVAETLASTAPVSHDVYRLAADQFAVVLEAVDERSALAVAEQLRASLLSARFYWESQPLAVTTSIGVCCFDGQLTALEVLRRADDACVAAKRAGRNRVMNYNPAMDRDVRAIDDDVWVRCIQRGLDEDLFHLRTQWIVAGSDYAAEGHAYEMLLALEDDEGFWAGPAAFMPTAERHQLTPSIDRWVIVQTLRQLRERPELVEGLAFASINLSALSLVDHGFLEFLAQQLEPQPQLAGKLCFEIREQGLSEHPQAAMLTCEVLHRLGCKIAVDHYFGRHMAELELLRKLPVDFAKIDAQTFKDLGSDPVEQILAESTLRMVRQLRRRVVVYNIDDPKMTETWRKLGADYFQGYAYAKPSPVIFLPPN</sequence>
<keyword evidence="2" id="KW-0472">Membrane</keyword>
<dbReference type="AlphaFoldDB" id="A0A3N0VEE1"/>
<dbReference type="InterPro" id="IPR043128">
    <property type="entry name" value="Rev_trsase/Diguanyl_cyclase"/>
</dbReference>
<dbReference type="SUPFAM" id="SSF55073">
    <property type="entry name" value="Nucleotide cyclase"/>
    <property type="match status" value="1"/>
</dbReference>
<dbReference type="PROSITE" id="PS50112">
    <property type="entry name" value="PAS"/>
    <property type="match status" value="1"/>
</dbReference>
<dbReference type="InParanoid" id="A0A3N0VEE1"/>
<dbReference type="CDD" id="cd01949">
    <property type="entry name" value="GGDEF"/>
    <property type="match status" value="1"/>
</dbReference>
<dbReference type="EMBL" id="RJVO01000003">
    <property type="protein sequence ID" value="ROH91143.1"/>
    <property type="molecule type" value="Genomic_DNA"/>
</dbReference>
<feature type="transmembrane region" description="Helical" evidence="2">
    <location>
        <begin position="390"/>
        <end position="412"/>
    </location>
</feature>
<feature type="domain" description="GGDEF" evidence="5">
    <location>
        <begin position="650"/>
        <end position="782"/>
    </location>
</feature>
<dbReference type="SUPFAM" id="SSF55785">
    <property type="entry name" value="PYP-like sensor domain (PAS domain)"/>
    <property type="match status" value="1"/>
</dbReference>
<accession>A0A3N0VEE1</accession>
<dbReference type="InterPro" id="IPR035919">
    <property type="entry name" value="EAL_sf"/>
</dbReference>
<dbReference type="InterPro" id="IPR029787">
    <property type="entry name" value="Nucleotide_cyclase"/>
</dbReference>
<dbReference type="InterPro" id="IPR035965">
    <property type="entry name" value="PAS-like_dom_sf"/>
</dbReference>
<dbReference type="InterPro" id="IPR001633">
    <property type="entry name" value="EAL_dom"/>
</dbReference>
<dbReference type="Gene3D" id="3.30.450.20">
    <property type="entry name" value="PAS domain"/>
    <property type="match status" value="2"/>
</dbReference>
<evidence type="ECO:0000259" key="5">
    <source>
        <dbReference type="PROSITE" id="PS50887"/>
    </source>
</evidence>
<evidence type="ECO:0000259" key="3">
    <source>
        <dbReference type="PROSITE" id="PS50112"/>
    </source>
</evidence>
<dbReference type="GO" id="GO:0071111">
    <property type="term" value="F:cyclic-guanylate-specific phosphodiesterase activity"/>
    <property type="evidence" value="ECO:0007669"/>
    <property type="project" value="InterPro"/>
</dbReference>
<keyword evidence="1" id="KW-0175">Coiled coil</keyword>
<protein>
    <submittedName>
        <fullName evidence="6">EAL domain-containing protein</fullName>
    </submittedName>
</protein>
<dbReference type="PROSITE" id="PS50887">
    <property type="entry name" value="GGDEF"/>
    <property type="match status" value="1"/>
</dbReference>
<dbReference type="PROSITE" id="PS50883">
    <property type="entry name" value="EAL"/>
    <property type="match status" value="1"/>
</dbReference>
<dbReference type="Pfam" id="PF00563">
    <property type="entry name" value="EAL"/>
    <property type="match status" value="1"/>
</dbReference>
<dbReference type="SMART" id="SM00267">
    <property type="entry name" value="GGDEF"/>
    <property type="match status" value="1"/>
</dbReference>
<dbReference type="CDD" id="cd01948">
    <property type="entry name" value="EAL"/>
    <property type="match status" value="1"/>
</dbReference>
<dbReference type="NCBIfam" id="TIGR00254">
    <property type="entry name" value="GGDEF"/>
    <property type="match status" value="1"/>
</dbReference>
<evidence type="ECO:0000313" key="6">
    <source>
        <dbReference type="EMBL" id="ROH91143.1"/>
    </source>
</evidence>
<evidence type="ECO:0000313" key="7">
    <source>
        <dbReference type="Proteomes" id="UP000282106"/>
    </source>
</evidence>
<name>A0A3N0VEE1_9GAMM</name>
<proteinExistence type="predicted"/>
<dbReference type="PANTHER" id="PTHR33121:SF23">
    <property type="entry name" value="CYCLIC DI-GMP PHOSPHODIESTERASE PDEB"/>
    <property type="match status" value="1"/>
</dbReference>
<dbReference type="PANTHER" id="PTHR33121">
    <property type="entry name" value="CYCLIC DI-GMP PHOSPHODIESTERASE PDEF"/>
    <property type="match status" value="1"/>
</dbReference>
<feature type="coiled-coil region" evidence="1">
    <location>
        <begin position="456"/>
        <end position="493"/>
    </location>
</feature>
<organism evidence="6 7">
    <name type="scientific">Stagnimonas aquatica</name>
    <dbReference type="NCBI Taxonomy" id="2689987"/>
    <lineage>
        <taxon>Bacteria</taxon>
        <taxon>Pseudomonadati</taxon>
        <taxon>Pseudomonadota</taxon>
        <taxon>Gammaproteobacteria</taxon>
        <taxon>Nevskiales</taxon>
        <taxon>Nevskiaceae</taxon>
        <taxon>Stagnimonas</taxon>
    </lineage>
</organism>
<feature type="domain" description="EAL" evidence="4">
    <location>
        <begin position="793"/>
        <end position="1045"/>
    </location>
</feature>
<feature type="transmembrane region" description="Helical" evidence="2">
    <location>
        <begin position="32"/>
        <end position="50"/>
    </location>
</feature>
<comment type="caution">
    <text evidence="6">The sequence shown here is derived from an EMBL/GenBank/DDBJ whole genome shotgun (WGS) entry which is preliminary data.</text>
</comment>
<dbReference type="InterPro" id="IPR013656">
    <property type="entry name" value="PAS_4"/>
</dbReference>
<dbReference type="InterPro" id="IPR000160">
    <property type="entry name" value="GGDEF_dom"/>
</dbReference>